<dbReference type="PROSITE" id="PS51465">
    <property type="entry name" value="KAZAL_2"/>
    <property type="match status" value="1"/>
</dbReference>
<dbReference type="PANTHER" id="PTHR21312:SF28">
    <property type="entry name" value="OVOINHIBITOR-RELATED"/>
    <property type="match status" value="1"/>
</dbReference>
<dbReference type="SUPFAM" id="SSF100895">
    <property type="entry name" value="Kazal-type serine protease inhibitors"/>
    <property type="match status" value="1"/>
</dbReference>
<dbReference type="GO" id="GO:0030414">
    <property type="term" value="F:peptidase inhibitor activity"/>
    <property type="evidence" value="ECO:0007669"/>
    <property type="project" value="UniProtKB-KW"/>
</dbReference>
<evidence type="ECO:0000259" key="6">
    <source>
        <dbReference type="PROSITE" id="PS51465"/>
    </source>
</evidence>
<dbReference type="Gene3D" id="3.30.60.30">
    <property type="match status" value="1"/>
</dbReference>
<evidence type="ECO:0000256" key="5">
    <source>
        <dbReference type="SAM" id="Phobius"/>
    </source>
</evidence>
<reference evidence="7" key="2">
    <citation type="submission" date="2020-05" db="UniProtKB">
        <authorList>
            <consortium name="Ensembl"/>
        </authorList>
    </citation>
    <scope>IDENTIFICATION</scope>
</reference>
<evidence type="ECO:0000256" key="1">
    <source>
        <dbReference type="ARBA" id="ARBA00004613"/>
    </source>
</evidence>
<dbReference type="Pfam" id="PF00050">
    <property type="entry name" value="Kazal_1"/>
    <property type="match status" value="1"/>
</dbReference>
<feature type="transmembrane region" description="Helical" evidence="5">
    <location>
        <begin position="7"/>
        <end position="28"/>
    </location>
</feature>
<dbReference type="Bgee" id="ENSXETG00000040794">
    <property type="expression patterns" value="Expressed in liver and 2 other cell types or tissues"/>
</dbReference>
<dbReference type="GO" id="GO:0005576">
    <property type="term" value="C:extracellular region"/>
    <property type="evidence" value="ECO:0007669"/>
    <property type="project" value="UniProtKB-SubCell"/>
</dbReference>
<dbReference type="InterPro" id="IPR036058">
    <property type="entry name" value="Kazal_dom_sf"/>
</dbReference>
<dbReference type="FunCoup" id="A0A6I8SXX8">
    <property type="interactions" value="30"/>
</dbReference>
<protein>
    <recommendedName>
        <fullName evidence="6">Kazal-like domain-containing protein</fullName>
    </recommendedName>
</protein>
<dbReference type="InterPro" id="IPR002350">
    <property type="entry name" value="Kazal_dom"/>
</dbReference>
<dbReference type="SMART" id="SM00280">
    <property type="entry name" value="KAZAL"/>
    <property type="match status" value="1"/>
</dbReference>
<dbReference type="PROSITE" id="PS00282">
    <property type="entry name" value="KAZAL_1"/>
    <property type="match status" value="1"/>
</dbReference>
<keyword evidence="2" id="KW-0964">Secreted</keyword>
<organism evidence="7">
    <name type="scientific">Xenopus tropicalis</name>
    <name type="common">Western clawed frog</name>
    <name type="synonym">Silurana tropicalis</name>
    <dbReference type="NCBI Taxonomy" id="8364"/>
    <lineage>
        <taxon>Eukaryota</taxon>
        <taxon>Metazoa</taxon>
        <taxon>Chordata</taxon>
        <taxon>Craniata</taxon>
        <taxon>Vertebrata</taxon>
        <taxon>Euteleostomi</taxon>
        <taxon>Amphibia</taxon>
        <taxon>Batrachia</taxon>
        <taxon>Anura</taxon>
        <taxon>Pipoidea</taxon>
        <taxon>Pipidae</taxon>
        <taxon>Xenopodinae</taxon>
        <taxon>Xenopus</taxon>
        <taxon>Silurana</taxon>
    </lineage>
</organism>
<dbReference type="InParanoid" id="A0A6I8SXX8"/>
<dbReference type="Ensembl" id="ENSXETT00000097042">
    <property type="protein sequence ID" value="ENSXETP00000098269"/>
    <property type="gene ID" value="ENSXETG00000040794"/>
</dbReference>
<evidence type="ECO:0000256" key="2">
    <source>
        <dbReference type="ARBA" id="ARBA00022525"/>
    </source>
</evidence>
<keyword evidence="5" id="KW-0472">Membrane</keyword>
<keyword evidence="3" id="KW-0646">Protease inhibitor</keyword>
<accession>A0A6I8SXX8</accession>
<keyword evidence="5" id="KW-1133">Transmembrane helix</keyword>
<reference evidence="7" key="1">
    <citation type="journal article" date="2010" name="Science">
        <title>The genome of the Western clawed frog Xenopus tropicalis.</title>
        <authorList>
            <person name="Hellsten U."/>
            <person name="Harland R.M."/>
            <person name="Gilchrist M.J."/>
            <person name="Hendrix D."/>
            <person name="Jurka J."/>
            <person name="Kapitonov V."/>
            <person name="Ovcharenko I."/>
            <person name="Putnam N.H."/>
            <person name="Shu S."/>
            <person name="Taher L."/>
            <person name="Blitz I.L."/>
            <person name="Blumberg B."/>
            <person name="Dichmann D.S."/>
            <person name="Dubchak I."/>
            <person name="Amaya E."/>
            <person name="Detter J.C."/>
            <person name="Fletcher R."/>
            <person name="Gerhard D.S."/>
            <person name="Goodstein D."/>
            <person name="Graves T."/>
            <person name="Grigoriev I.V."/>
            <person name="Grimwood J."/>
            <person name="Kawashima T."/>
            <person name="Lindquist E."/>
            <person name="Lucas S.M."/>
            <person name="Mead P.E."/>
            <person name="Mitros T."/>
            <person name="Ogino H."/>
            <person name="Ohta Y."/>
            <person name="Poliakov A.V."/>
            <person name="Pollet N."/>
            <person name="Robert J."/>
            <person name="Salamov A."/>
            <person name="Sater A.K."/>
            <person name="Schmutz J."/>
            <person name="Terry A."/>
            <person name="Vize P.D."/>
            <person name="Warren W.C."/>
            <person name="Wells D."/>
            <person name="Wills A."/>
            <person name="Wilson R.K."/>
            <person name="Zimmerman L.B."/>
            <person name="Zorn A.M."/>
            <person name="Grainger R."/>
            <person name="Grammer T."/>
            <person name="Khokha M.K."/>
            <person name="Richardson P.M."/>
            <person name="Rokhsar D.S."/>
        </authorList>
    </citation>
    <scope>NUCLEOTIDE SEQUENCE [LARGE SCALE GENOMIC DNA]</scope>
    <source>
        <strain evidence="7">Nigerian</strain>
    </source>
</reference>
<dbReference type="PANTHER" id="PTHR21312">
    <property type="entry name" value="SERINE PROTEASE INHIBITOR"/>
    <property type="match status" value="1"/>
</dbReference>
<comment type="subcellular location">
    <subcellularLocation>
        <location evidence="1">Secreted</location>
    </subcellularLocation>
</comment>
<keyword evidence="5" id="KW-0812">Transmembrane</keyword>
<evidence type="ECO:0000313" key="7">
    <source>
        <dbReference type="Ensembl" id="ENSXETP00000098269"/>
    </source>
</evidence>
<name>A0A6I8SXX8_XENTR</name>
<keyword evidence="4" id="KW-1015">Disulfide bond</keyword>
<sequence>MVICLKAYILLVAMGYCTWANLVPFISYGGPKCESYMVNGCPRIRSPVCGSDNNSYENECLLCSENLKNLAGDEGTCGTFLVFYVSEPWL</sequence>
<evidence type="ECO:0000256" key="3">
    <source>
        <dbReference type="ARBA" id="ARBA00022690"/>
    </source>
</evidence>
<feature type="domain" description="Kazal-like" evidence="6">
    <location>
        <begin position="27"/>
        <end position="79"/>
    </location>
</feature>
<dbReference type="AlphaFoldDB" id="A0A6I8SXX8"/>
<proteinExistence type="predicted"/>
<evidence type="ECO:0000256" key="4">
    <source>
        <dbReference type="ARBA" id="ARBA00023157"/>
    </source>
</evidence>